<feature type="transmembrane region" description="Helical" evidence="8">
    <location>
        <begin position="78"/>
        <end position="102"/>
    </location>
</feature>
<evidence type="ECO:0000256" key="3">
    <source>
        <dbReference type="ARBA" id="ARBA00022989"/>
    </source>
</evidence>
<comment type="caution">
    <text evidence="10">The sequence shown here is derived from an EMBL/GenBank/DDBJ whole genome shotgun (WGS) entry which is preliminary data.</text>
</comment>
<reference evidence="10" key="1">
    <citation type="submission" date="2021-02" db="EMBL/GenBank/DDBJ databases">
        <authorList>
            <person name="Nowell W R."/>
        </authorList>
    </citation>
    <scope>NUCLEOTIDE SEQUENCE</scope>
</reference>
<keyword evidence="4" id="KW-0297">G-protein coupled receptor</keyword>
<keyword evidence="3 8" id="KW-1133">Transmembrane helix</keyword>
<keyword evidence="5 8" id="KW-0472">Membrane</keyword>
<evidence type="ECO:0000256" key="6">
    <source>
        <dbReference type="ARBA" id="ARBA00023170"/>
    </source>
</evidence>
<evidence type="ECO:0000313" key="11">
    <source>
        <dbReference type="Proteomes" id="UP000663866"/>
    </source>
</evidence>
<dbReference type="InterPro" id="IPR000276">
    <property type="entry name" value="GPCR_Rhodpsn"/>
</dbReference>
<dbReference type="SUPFAM" id="SSF81321">
    <property type="entry name" value="Family A G protein-coupled receptor-like"/>
    <property type="match status" value="1"/>
</dbReference>
<dbReference type="PANTHER" id="PTHR24243:SF208">
    <property type="entry name" value="PYROKININ-1 RECEPTOR"/>
    <property type="match status" value="1"/>
</dbReference>
<keyword evidence="2 8" id="KW-0812">Transmembrane</keyword>
<accession>A0A819M703</accession>
<dbReference type="PANTHER" id="PTHR24243">
    <property type="entry name" value="G-PROTEIN COUPLED RECEPTOR"/>
    <property type="match status" value="1"/>
</dbReference>
<evidence type="ECO:0000259" key="9">
    <source>
        <dbReference type="PROSITE" id="PS50262"/>
    </source>
</evidence>
<evidence type="ECO:0000256" key="4">
    <source>
        <dbReference type="ARBA" id="ARBA00023040"/>
    </source>
</evidence>
<organism evidence="10 11">
    <name type="scientific">Rotaria magnacalcarata</name>
    <dbReference type="NCBI Taxonomy" id="392030"/>
    <lineage>
        <taxon>Eukaryota</taxon>
        <taxon>Metazoa</taxon>
        <taxon>Spiralia</taxon>
        <taxon>Gnathifera</taxon>
        <taxon>Rotifera</taxon>
        <taxon>Eurotatoria</taxon>
        <taxon>Bdelloidea</taxon>
        <taxon>Philodinida</taxon>
        <taxon>Philodinidae</taxon>
        <taxon>Rotaria</taxon>
    </lineage>
</organism>
<dbReference type="EMBL" id="CAJOBG010001986">
    <property type="protein sequence ID" value="CAF3974543.1"/>
    <property type="molecule type" value="Genomic_DNA"/>
</dbReference>
<dbReference type="Gene3D" id="1.20.1070.10">
    <property type="entry name" value="Rhodopsin 7-helix transmembrane proteins"/>
    <property type="match status" value="1"/>
</dbReference>
<evidence type="ECO:0000256" key="2">
    <source>
        <dbReference type="ARBA" id="ARBA00022692"/>
    </source>
</evidence>
<dbReference type="PRINTS" id="PR00237">
    <property type="entry name" value="GPCRRHODOPSN"/>
</dbReference>
<dbReference type="GO" id="GO:0005886">
    <property type="term" value="C:plasma membrane"/>
    <property type="evidence" value="ECO:0007669"/>
    <property type="project" value="TreeGrafter"/>
</dbReference>
<name>A0A819M703_9BILA</name>
<dbReference type="GO" id="GO:0008188">
    <property type="term" value="F:neuropeptide receptor activity"/>
    <property type="evidence" value="ECO:0007669"/>
    <property type="project" value="TreeGrafter"/>
</dbReference>
<dbReference type="AlphaFoldDB" id="A0A819M703"/>
<dbReference type="Pfam" id="PF00001">
    <property type="entry name" value="7tm_1"/>
    <property type="match status" value="1"/>
</dbReference>
<evidence type="ECO:0000256" key="8">
    <source>
        <dbReference type="SAM" id="Phobius"/>
    </source>
</evidence>
<comment type="subcellular location">
    <subcellularLocation>
        <location evidence="1">Membrane</location>
        <topology evidence="1">Multi-pass membrane protein</topology>
    </subcellularLocation>
</comment>
<keyword evidence="7" id="KW-0807">Transducer</keyword>
<proteinExistence type="predicted"/>
<evidence type="ECO:0000256" key="7">
    <source>
        <dbReference type="ARBA" id="ARBA00023224"/>
    </source>
</evidence>
<evidence type="ECO:0000256" key="1">
    <source>
        <dbReference type="ARBA" id="ARBA00004141"/>
    </source>
</evidence>
<protein>
    <recommendedName>
        <fullName evidence="9">G-protein coupled receptors family 1 profile domain-containing protein</fullName>
    </recommendedName>
</protein>
<dbReference type="Proteomes" id="UP000663866">
    <property type="component" value="Unassembled WGS sequence"/>
</dbReference>
<feature type="transmembrane region" description="Helical" evidence="8">
    <location>
        <begin position="38"/>
        <end position="66"/>
    </location>
</feature>
<gene>
    <name evidence="10" type="ORF">OVN521_LOCUS13571</name>
</gene>
<sequence length="107" mass="12352">MFGSLDLLPTGFNLTLDEEDELVKSVVNFLGHRRRDKFAFPLLITLYSFIFATGLTGNLCTCFIIWKSRDMHTPTNFYLFSLAVSDLLLISLGLSVEMYNIYESWPW</sequence>
<dbReference type="PROSITE" id="PS50262">
    <property type="entry name" value="G_PROTEIN_RECEP_F1_2"/>
    <property type="match status" value="1"/>
</dbReference>
<keyword evidence="6" id="KW-0675">Receptor</keyword>
<evidence type="ECO:0000256" key="5">
    <source>
        <dbReference type="ARBA" id="ARBA00023136"/>
    </source>
</evidence>
<feature type="domain" description="G-protein coupled receptors family 1 profile" evidence="9">
    <location>
        <begin position="57"/>
        <end position="107"/>
    </location>
</feature>
<keyword evidence="11" id="KW-1185">Reference proteome</keyword>
<dbReference type="InterPro" id="IPR017452">
    <property type="entry name" value="GPCR_Rhodpsn_7TM"/>
</dbReference>
<evidence type="ECO:0000313" key="10">
    <source>
        <dbReference type="EMBL" id="CAF3974543.1"/>
    </source>
</evidence>